<protein>
    <submittedName>
        <fullName evidence="2">DUF481 domain-containing protein</fullName>
    </submittedName>
</protein>
<dbReference type="RefSeq" id="WP_345317647.1">
    <property type="nucleotide sequence ID" value="NZ_BAABLF010000028.1"/>
</dbReference>
<feature type="signal peptide" evidence="1">
    <location>
        <begin position="1"/>
        <end position="21"/>
    </location>
</feature>
<evidence type="ECO:0000313" key="3">
    <source>
        <dbReference type="Proteomes" id="UP001501600"/>
    </source>
</evidence>
<dbReference type="EMBL" id="BAABLF010000028">
    <property type="protein sequence ID" value="GAA5194132.1"/>
    <property type="molecule type" value="Genomic_DNA"/>
</dbReference>
<keyword evidence="1" id="KW-0732">Signal</keyword>
<dbReference type="Proteomes" id="UP001501600">
    <property type="component" value="Unassembled WGS sequence"/>
</dbReference>
<evidence type="ECO:0000313" key="2">
    <source>
        <dbReference type="EMBL" id="GAA5194132.1"/>
    </source>
</evidence>
<comment type="caution">
    <text evidence="2">The sequence shown here is derived from an EMBL/GenBank/DDBJ whole genome shotgun (WGS) entry which is preliminary data.</text>
</comment>
<accession>A0ABP9SFB6</accession>
<gene>
    <name evidence="2" type="ORF">GCM10025772_26460</name>
</gene>
<sequence>MKKLSTAMGISLAMIAGPAVAAFEGAAELGATIVSGNTETTSIKGKVDSKHTIGEWSNQYLAETLYAEDGDTRSAERYYLLGQTNYPSTGRHYFFAMASGEIDKFSGYDYVATAALGYGHRFIEQETMTLVAEAGPGYSYKAVDQDDNPGGQNENDVIIRAKAEFWWRFSENAEFKQLLTTEYAFDGATISRSETSVSANLVGNLAMKVGYNIRHNSDPQVGKESTDTELLATLLYKF</sequence>
<organism evidence="2 3">
    <name type="scientific">Ferrimonas gelatinilytica</name>
    <dbReference type="NCBI Taxonomy" id="1255257"/>
    <lineage>
        <taxon>Bacteria</taxon>
        <taxon>Pseudomonadati</taxon>
        <taxon>Pseudomonadota</taxon>
        <taxon>Gammaproteobacteria</taxon>
        <taxon>Alteromonadales</taxon>
        <taxon>Ferrimonadaceae</taxon>
        <taxon>Ferrimonas</taxon>
    </lineage>
</organism>
<evidence type="ECO:0000256" key="1">
    <source>
        <dbReference type="SAM" id="SignalP"/>
    </source>
</evidence>
<dbReference type="Pfam" id="PF04338">
    <property type="entry name" value="DUF481"/>
    <property type="match status" value="1"/>
</dbReference>
<dbReference type="InterPro" id="IPR007433">
    <property type="entry name" value="DUF481"/>
</dbReference>
<keyword evidence="3" id="KW-1185">Reference proteome</keyword>
<name>A0ABP9SFB6_9GAMM</name>
<reference evidence="3" key="1">
    <citation type="journal article" date="2019" name="Int. J. Syst. Evol. Microbiol.">
        <title>The Global Catalogue of Microorganisms (GCM) 10K type strain sequencing project: providing services to taxonomists for standard genome sequencing and annotation.</title>
        <authorList>
            <consortium name="The Broad Institute Genomics Platform"/>
            <consortium name="The Broad Institute Genome Sequencing Center for Infectious Disease"/>
            <person name="Wu L."/>
            <person name="Ma J."/>
        </authorList>
    </citation>
    <scope>NUCLEOTIDE SEQUENCE [LARGE SCALE GENOMIC DNA]</scope>
    <source>
        <strain evidence="3">JCM 18720</strain>
    </source>
</reference>
<feature type="chain" id="PRO_5046652434" evidence="1">
    <location>
        <begin position="22"/>
        <end position="238"/>
    </location>
</feature>
<proteinExistence type="predicted"/>